<protein>
    <submittedName>
        <fullName evidence="2">Uncharacterized protein</fullName>
    </submittedName>
</protein>
<name>A0A2N5VEL7_9BASI</name>
<reference evidence="2 3" key="1">
    <citation type="submission" date="2017-11" db="EMBL/GenBank/DDBJ databases">
        <title>De novo assembly and phasing of dikaryotic genomes from two isolates of Puccinia coronata f. sp. avenae, the causal agent of oat crown rust.</title>
        <authorList>
            <person name="Miller M.E."/>
            <person name="Zhang Y."/>
            <person name="Omidvar V."/>
            <person name="Sperschneider J."/>
            <person name="Schwessinger B."/>
            <person name="Raley C."/>
            <person name="Palmer J.M."/>
            <person name="Garnica D."/>
            <person name="Upadhyaya N."/>
            <person name="Rathjen J."/>
            <person name="Taylor J.M."/>
            <person name="Park R.F."/>
            <person name="Dodds P.N."/>
            <person name="Hirsch C.D."/>
            <person name="Kianian S.F."/>
            <person name="Figueroa M."/>
        </authorList>
    </citation>
    <scope>NUCLEOTIDE SEQUENCE [LARGE SCALE GENOMIC DNA]</scope>
    <source>
        <strain evidence="2">12NC29</strain>
    </source>
</reference>
<evidence type="ECO:0000313" key="3">
    <source>
        <dbReference type="Proteomes" id="UP000235388"/>
    </source>
</evidence>
<feature type="region of interest" description="Disordered" evidence="1">
    <location>
        <begin position="257"/>
        <end position="360"/>
    </location>
</feature>
<evidence type="ECO:0000313" key="2">
    <source>
        <dbReference type="EMBL" id="PLW48437.1"/>
    </source>
</evidence>
<feature type="compositionally biased region" description="Low complexity" evidence="1">
    <location>
        <begin position="53"/>
        <end position="66"/>
    </location>
</feature>
<accession>A0A2N5VEL7</accession>
<evidence type="ECO:0000256" key="1">
    <source>
        <dbReference type="SAM" id="MobiDB-lite"/>
    </source>
</evidence>
<gene>
    <name evidence="2" type="ORF">PCANC_10214</name>
</gene>
<sequence>MRGPPPLYIPITSAVRLALRTTNTAPLSSPSNSALSDDGLPSVATTSIKPADLLTTPPTHPSPLSRLSPPSVDWITHRNWFNTQLLLSLAVSSSYTCSPSWCQPSKQVYLLTELVPAQRAGIPAHQAGASPASRYTCSPSWCQPSEQVYLLTKLVPAQRAGIPAHQAGASPASRYTCSPSWCQPSKQVYLLTELVPAQRAVYTKLVPAQRAGIPAHQAGASPASRYTCSPSWCQPSGKVYLLTKLVPAQRAGIPAHQAGASPVGAHQAGASPVSAHRAEDSPVSAHQAEASPVSAHQAEASPVSAHQAGASPVSAHQAGASPVSAHQAGASPVSAHRADASPVSPHQAGASPASNSPCSPTWYQPHKHVIPAQQAGTIPENILYLLNKLVPAL</sequence>
<organism evidence="2 3">
    <name type="scientific">Puccinia coronata f. sp. avenae</name>
    <dbReference type="NCBI Taxonomy" id="200324"/>
    <lineage>
        <taxon>Eukaryota</taxon>
        <taxon>Fungi</taxon>
        <taxon>Dikarya</taxon>
        <taxon>Basidiomycota</taxon>
        <taxon>Pucciniomycotina</taxon>
        <taxon>Pucciniomycetes</taxon>
        <taxon>Pucciniales</taxon>
        <taxon>Pucciniaceae</taxon>
        <taxon>Puccinia</taxon>
    </lineage>
</organism>
<dbReference type="EMBL" id="PGCJ01000103">
    <property type="protein sequence ID" value="PLW48437.1"/>
    <property type="molecule type" value="Genomic_DNA"/>
</dbReference>
<comment type="caution">
    <text evidence="2">The sequence shown here is derived from an EMBL/GenBank/DDBJ whole genome shotgun (WGS) entry which is preliminary data.</text>
</comment>
<dbReference type="AlphaFoldDB" id="A0A2N5VEL7"/>
<feature type="region of interest" description="Disordered" evidence="1">
    <location>
        <begin position="47"/>
        <end position="66"/>
    </location>
</feature>
<dbReference type="STRING" id="200324.A0A2N5VEL7"/>
<proteinExistence type="predicted"/>
<keyword evidence="3" id="KW-1185">Reference proteome</keyword>
<dbReference type="Proteomes" id="UP000235388">
    <property type="component" value="Unassembled WGS sequence"/>
</dbReference>